<name>A0A0B6Y4S1_9EUPU</name>
<dbReference type="AlphaFoldDB" id="A0A0B6Y4S1"/>
<organism evidence="1">
    <name type="scientific">Arion vulgaris</name>
    <dbReference type="NCBI Taxonomy" id="1028688"/>
    <lineage>
        <taxon>Eukaryota</taxon>
        <taxon>Metazoa</taxon>
        <taxon>Spiralia</taxon>
        <taxon>Lophotrochozoa</taxon>
        <taxon>Mollusca</taxon>
        <taxon>Gastropoda</taxon>
        <taxon>Heterobranchia</taxon>
        <taxon>Euthyneura</taxon>
        <taxon>Panpulmonata</taxon>
        <taxon>Eupulmonata</taxon>
        <taxon>Stylommatophora</taxon>
        <taxon>Helicina</taxon>
        <taxon>Arionoidea</taxon>
        <taxon>Arionidae</taxon>
        <taxon>Arion</taxon>
    </lineage>
</organism>
<reference evidence="1" key="1">
    <citation type="submission" date="2014-12" db="EMBL/GenBank/DDBJ databases">
        <title>Insight into the proteome of Arion vulgaris.</title>
        <authorList>
            <person name="Aradska J."/>
            <person name="Bulat T."/>
            <person name="Smidak R."/>
            <person name="Sarate P."/>
            <person name="Gangsoo J."/>
            <person name="Sialana F."/>
            <person name="Bilban M."/>
            <person name="Lubec G."/>
        </authorList>
    </citation>
    <scope>NUCLEOTIDE SEQUENCE</scope>
    <source>
        <tissue evidence="1">Skin</tissue>
    </source>
</reference>
<gene>
    <name evidence="1" type="primary">ORF13121</name>
</gene>
<evidence type="ECO:0000313" key="1">
    <source>
        <dbReference type="EMBL" id="CEK51322.1"/>
    </source>
</evidence>
<proteinExistence type="predicted"/>
<protein>
    <submittedName>
        <fullName evidence="1">Uncharacterized protein</fullName>
    </submittedName>
</protein>
<accession>A0A0B6Y4S1</accession>
<feature type="non-terminal residue" evidence="1">
    <location>
        <position position="59"/>
    </location>
</feature>
<sequence>MSKPSNAKRGKYSHMDDAAAENKRKIVNQQVFQLKQETVIRTSDLEDEYNSGYYNNYLD</sequence>
<dbReference type="EMBL" id="HACG01004457">
    <property type="protein sequence ID" value="CEK51322.1"/>
    <property type="molecule type" value="Transcribed_RNA"/>
</dbReference>